<dbReference type="EMBL" id="JACOOY010000004">
    <property type="protein sequence ID" value="MBC5664472.1"/>
    <property type="molecule type" value="Genomic_DNA"/>
</dbReference>
<keyword evidence="1" id="KW-0472">Membrane</keyword>
<proteinExistence type="predicted"/>
<dbReference type="InterPro" id="IPR026898">
    <property type="entry name" value="PrsW"/>
</dbReference>
<feature type="transmembrane region" description="Helical" evidence="1">
    <location>
        <begin position="154"/>
        <end position="173"/>
    </location>
</feature>
<evidence type="ECO:0000313" key="2">
    <source>
        <dbReference type="EMBL" id="MBC5664472.1"/>
    </source>
</evidence>
<keyword evidence="2" id="KW-0378">Hydrolase</keyword>
<dbReference type="Pfam" id="PF13367">
    <property type="entry name" value="PrsW-protease"/>
    <property type="match status" value="1"/>
</dbReference>
<keyword evidence="2" id="KW-0645">Protease</keyword>
<dbReference type="PANTHER" id="PTHR36844:SF1">
    <property type="entry name" value="PROTEASE PRSW"/>
    <property type="match status" value="1"/>
</dbReference>
<keyword evidence="1" id="KW-0812">Transmembrane</keyword>
<gene>
    <name evidence="2" type="ORF">H8S07_04120</name>
</gene>
<dbReference type="GO" id="GO:0008237">
    <property type="term" value="F:metallopeptidase activity"/>
    <property type="evidence" value="ECO:0007669"/>
    <property type="project" value="UniProtKB-KW"/>
</dbReference>
<accession>A0ABR7ESZ5</accession>
<dbReference type="Proteomes" id="UP000647235">
    <property type="component" value="Unassembled WGS sequence"/>
</dbReference>
<dbReference type="RefSeq" id="WP_118288031.1">
    <property type="nucleotide sequence ID" value="NZ_JACOOY010000004.1"/>
</dbReference>
<reference evidence="2 3" key="1">
    <citation type="submission" date="2020-08" db="EMBL/GenBank/DDBJ databases">
        <title>Genome public.</title>
        <authorList>
            <person name="Liu C."/>
            <person name="Sun Q."/>
        </authorList>
    </citation>
    <scope>NUCLEOTIDE SEQUENCE [LARGE SCALE GENOMIC DNA]</scope>
    <source>
        <strain evidence="2 3">NSJ-36</strain>
    </source>
</reference>
<dbReference type="PANTHER" id="PTHR36844">
    <property type="entry name" value="PROTEASE PRSW"/>
    <property type="match status" value="1"/>
</dbReference>
<sequence length="216" mass="24103">MMYIENIFICIAVPMLLSLLFIPGEARKYTFFVTTGMGMCMLSAYVNSFFMNYYGADAVQAAIEITPVCEEVMKLFPLLFYILIFEPKKEEIPRTAIAIAVGFATFENICYLTENGAADFEILVVRGFASGALHILCGILMGFGITYIFRRRTLAITGMVGLLGACSVFHAIYNLLVSAEGNWRAFGYLFPTVMILGLFAGWKSIIKLKEEKNSFT</sequence>
<organism evidence="2 3">
    <name type="scientific">Dorea hominis</name>
    <dbReference type="NCBI Taxonomy" id="2763040"/>
    <lineage>
        <taxon>Bacteria</taxon>
        <taxon>Bacillati</taxon>
        <taxon>Bacillota</taxon>
        <taxon>Clostridia</taxon>
        <taxon>Lachnospirales</taxon>
        <taxon>Lachnospiraceae</taxon>
        <taxon>Dorea</taxon>
    </lineage>
</organism>
<keyword evidence="3" id="KW-1185">Reference proteome</keyword>
<feature type="transmembrane region" description="Helical" evidence="1">
    <location>
        <begin position="185"/>
        <end position="202"/>
    </location>
</feature>
<feature type="transmembrane region" description="Helical" evidence="1">
    <location>
        <begin position="128"/>
        <end position="149"/>
    </location>
</feature>
<evidence type="ECO:0000313" key="3">
    <source>
        <dbReference type="Proteomes" id="UP000647235"/>
    </source>
</evidence>
<feature type="transmembrane region" description="Helical" evidence="1">
    <location>
        <begin position="6"/>
        <end position="22"/>
    </location>
</feature>
<keyword evidence="2" id="KW-0482">Metalloprotease</keyword>
<keyword evidence="1" id="KW-1133">Transmembrane helix</keyword>
<evidence type="ECO:0000256" key="1">
    <source>
        <dbReference type="SAM" id="Phobius"/>
    </source>
</evidence>
<protein>
    <submittedName>
        <fullName evidence="2">PrsW family intramembrane metalloprotease</fullName>
    </submittedName>
</protein>
<name>A0ABR7ESZ5_9FIRM</name>
<feature type="transmembrane region" description="Helical" evidence="1">
    <location>
        <begin position="29"/>
        <end position="46"/>
    </location>
</feature>
<comment type="caution">
    <text evidence="2">The sequence shown here is derived from an EMBL/GenBank/DDBJ whole genome shotgun (WGS) entry which is preliminary data.</text>
</comment>